<keyword evidence="1" id="KW-0472">Membrane</keyword>
<evidence type="ECO:0000259" key="2">
    <source>
        <dbReference type="Pfam" id="PF13400"/>
    </source>
</evidence>
<keyword evidence="1" id="KW-0812">Transmembrane</keyword>
<gene>
    <name evidence="3" type="ORF">LCGC14_1895180</name>
</gene>
<sequence length="240" mass="26418">MRHRSKYSMLINRIVHFRKDEGGGMLVLMLIVFFGITIFGGLAVDLANHERTRTTFQTHLDNAVLAAASLSQDLDAEEVVRSYLTSAGLDPSEVEIETREEKIGGILVGRTVEASLPAGLNTYFFRFFDIDTLGMTISSEATERVEDIEISLVLDVSGSMGDITSDRSGIKMDLLKRAAGDFVETILSDAEEGRVSISIVPYSTKVNPGSALLGQYTVSQEHSYSHCVDFDADDFTHLRI</sequence>
<dbReference type="InterPro" id="IPR036465">
    <property type="entry name" value="vWFA_dom_sf"/>
</dbReference>
<keyword evidence="1" id="KW-1133">Transmembrane helix</keyword>
<feature type="transmembrane region" description="Helical" evidence="1">
    <location>
        <begin position="21"/>
        <end position="44"/>
    </location>
</feature>
<dbReference type="InterPro" id="IPR028087">
    <property type="entry name" value="Tad_N"/>
</dbReference>
<evidence type="ECO:0000256" key="1">
    <source>
        <dbReference type="SAM" id="Phobius"/>
    </source>
</evidence>
<dbReference type="AlphaFoldDB" id="A0A0F9IWD7"/>
<feature type="domain" description="Putative Flp pilus-assembly TadG-like N-terminal" evidence="2">
    <location>
        <begin position="23"/>
        <end position="69"/>
    </location>
</feature>
<feature type="non-terminal residue" evidence="3">
    <location>
        <position position="240"/>
    </location>
</feature>
<proteinExistence type="predicted"/>
<reference evidence="3" key="1">
    <citation type="journal article" date="2015" name="Nature">
        <title>Complex archaea that bridge the gap between prokaryotes and eukaryotes.</title>
        <authorList>
            <person name="Spang A."/>
            <person name="Saw J.H."/>
            <person name="Jorgensen S.L."/>
            <person name="Zaremba-Niedzwiedzka K."/>
            <person name="Martijn J."/>
            <person name="Lind A.E."/>
            <person name="van Eijk R."/>
            <person name="Schleper C."/>
            <person name="Guy L."/>
            <person name="Ettema T.J."/>
        </authorList>
    </citation>
    <scope>NUCLEOTIDE SEQUENCE</scope>
</reference>
<dbReference type="EMBL" id="LAZR01019744">
    <property type="protein sequence ID" value="KKL91387.1"/>
    <property type="molecule type" value="Genomic_DNA"/>
</dbReference>
<name>A0A0F9IWD7_9ZZZZ</name>
<dbReference type="Gene3D" id="3.40.50.410">
    <property type="entry name" value="von Willebrand factor, type A domain"/>
    <property type="match status" value="1"/>
</dbReference>
<organism evidence="3">
    <name type="scientific">marine sediment metagenome</name>
    <dbReference type="NCBI Taxonomy" id="412755"/>
    <lineage>
        <taxon>unclassified sequences</taxon>
        <taxon>metagenomes</taxon>
        <taxon>ecological metagenomes</taxon>
    </lineage>
</organism>
<accession>A0A0F9IWD7</accession>
<comment type="caution">
    <text evidence="3">The sequence shown here is derived from an EMBL/GenBank/DDBJ whole genome shotgun (WGS) entry which is preliminary data.</text>
</comment>
<dbReference type="SUPFAM" id="SSF53300">
    <property type="entry name" value="vWA-like"/>
    <property type="match status" value="1"/>
</dbReference>
<dbReference type="Pfam" id="PF13400">
    <property type="entry name" value="Tad"/>
    <property type="match status" value="1"/>
</dbReference>
<protein>
    <recommendedName>
        <fullName evidence="2">Putative Flp pilus-assembly TadG-like N-terminal domain-containing protein</fullName>
    </recommendedName>
</protein>
<evidence type="ECO:0000313" key="3">
    <source>
        <dbReference type="EMBL" id="KKL91387.1"/>
    </source>
</evidence>